<organism evidence="2 3">
    <name type="scientific">Parelaphostrongylus tenuis</name>
    <name type="common">Meningeal worm</name>
    <dbReference type="NCBI Taxonomy" id="148309"/>
    <lineage>
        <taxon>Eukaryota</taxon>
        <taxon>Metazoa</taxon>
        <taxon>Ecdysozoa</taxon>
        <taxon>Nematoda</taxon>
        <taxon>Chromadorea</taxon>
        <taxon>Rhabditida</taxon>
        <taxon>Rhabditina</taxon>
        <taxon>Rhabditomorpha</taxon>
        <taxon>Strongyloidea</taxon>
        <taxon>Metastrongylidae</taxon>
        <taxon>Parelaphostrongylus</taxon>
    </lineage>
</organism>
<proteinExistence type="predicted"/>
<keyword evidence="3" id="KW-1185">Reference proteome</keyword>
<reference evidence="2" key="1">
    <citation type="submission" date="2021-06" db="EMBL/GenBank/DDBJ databases">
        <title>Parelaphostrongylus tenuis whole genome reference sequence.</title>
        <authorList>
            <person name="Garwood T.J."/>
            <person name="Larsen P.A."/>
            <person name="Fountain-Jones N.M."/>
            <person name="Garbe J.R."/>
            <person name="Macchietto M.G."/>
            <person name="Kania S.A."/>
            <person name="Gerhold R.W."/>
            <person name="Richards J.E."/>
            <person name="Wolf T.M."/>
        </authorList>
    </citation>
    <scope>NUCLEOTIDE SEQUENCE</scope>
    <source>
        <strain evidence="2">MNPRO001-30</strain>
        <tissue evidence="2">Meninges</tissue>
    </source>
</reference>
<protein>
    <submittedName>
        <fullName evidence="2">Uncharacterized protein</fullName>
    </submittedName>
</protein>
<keyword evidence="1" id="KW-1133">Transmembrane helix</keyword>
<evidence type="ECO:0000256" key="1">
    <source>
        <dbReference type="SAM" id="Phobius"/>
    </source>
</evidence>
<sequence length="135" mass="15418">MEVWFILPATSLTAGQRNAFASNGMHCVFKGYRTYLILLIPLFYTLIFTFFTPPMLFDSSHMAWLFPPFASEGSTLKISVSNYDHKARGLRPLRSTFDEFNFLELLHTVCPTNASRLLFIVVRRAGVANRVFEVS</sequence>
<evidence type="ECO:0000313" key="3">
    <source>
        <dbReference type="Proteomes" id="UP001196413"/>
    </source>
</evidence>
<accession>A0AAD5R0A7</accession>
<feature type="transmembrane region" description="Helical" evidence="1">
    <location>
        <begin position="35"/>
        <end position="57"/>
    </location>
</feature>
<dbReference type="Proteomes" id="UP001196413">
    <property type="component" value="Unassembled WGS sequence"/>
</dbReference>
<dbReference type="AlphaFoldDB" id="A0AAD5R0A7"/>
<keyword evidence="1" id="KW-0812">Transmembrane</keyword>
<dbReference type="InterPro" id="IPR019425">
    <property type="entry name" value="7TM_GPCR_serpentine_rcpt_Srt"/>
</dbReference>
<name>A0AAD5R0A7_PARTN</name>
<keyword evidence="1" id="KW-0472">Membrane</keyword>
<dbReference type="EMBL" id="JAHQIW010005829">
    <property type="protein sequence ID" value="KAJ1367258.1"/>
    <property type="molecule type" value="Genomic_DNA"/>
</dbReference>
<evidence type="ECO:0000313" key="2">
    <source>
        <dbReference type="EMBL" id="KAJ1367258.1"/>
    </source>
</evidence>
<comment type="caution">
    <text evidence="2">The sequence shown here is derived from an EMBL/GenBank/DDBJ whole genome shotgun (WGS) entry which is preliminary data.</text>
</comment>
<dbReference type="Pfam" id="PF10321">
    <property type="entry name" value="7TM_GPCR_Srt"/>
    <property type="match status" value="1"/>
</dbReference>
<gene>
    <name evidence="2" type="ORF">KIN20_028132</name>
</gene>